<feature type="compositionally biased region" description="Gly residues" evidence="1">
    <location>
        <begin position="137"/>
        <end position="146"/>
    </location>
</feature>
<dbReference type="RefSeq" id="WP_145803935.1">
    <property type="nucleotide sequence ID" value="NZ_VIVK01000001.1"/>
</dbReference>
<evidence type="ECO:0000256" key="1">
    <source>
        <dbReference type="SAM" id="MobiDB-lite"/>
    </source>
</evidence>
<comment type="caution">
    <text evidence="3">The sequence shown here is derived from an EMBL/GenBank/DDBJ whole genome shotgun (WGS) entry which is preliminary data.</text>
</comment>
<feature type="region of interest" description="Disordered" evidence="1">
    <location>
        <begin position="129"/>
        <end position="150"/>
    </location>
</feature>
<keyword evidence="4" id="KW-1185">Reference proteome</keyword>
<reference evidence="3 4" key="1">
    <citation type="submission" date="2019-06" db="EMBL/GenBank/DDBJ databases">
        <title>Sequencing the genomes of 1000 actinobacteria strains.</title>
        <authorList>
            <person name="Klenk H.-P."/>
        </authorList>
    </citation>
    <scope>NUCLEOTIDE SEQUENCE [LARGE SCALE GENOMIC DNA]</scope>
    <source>
        <strain evidence="3 4">DSM 24683</strain>
    </source>
</reference>
<keyword evidence="2" id="KW-0732">Signal</keyword>
<dbReference type="OrthoDB" id="3628502at2"/>
<organism evidence="3 4">
    <name type="scientific">Kribbella amoyensis</name>
    <dbReference type="NCBI Taxonomy" id="996641"/>
    <lineage>
        <taxon>Bacteria</taxon>
        <taxon>Bacillati</taxon>
        <taxon>Actinomycetota</taxon>
        <taxon>Actinomycetes</taxon>
        <taxon>Propionibacteriales</taxon>
        <taxon>Kribbellaceae</taxon>
        <taxon>Kribbella</taxon>
    </lineage>
</organism>
<dbReference type="Proteomes" id="UP000318380">
    <property type="component" value="Unassembled WGS sequence"/>
</dbReference>
<dbReference type="EMBL" id="VIVK01000001">
    <property type="protein sequence ID" value="TWD80167.1"/>
    <property type="molecule type" value="Genomic_DNA"/>
</dbReference>
<accession>A0A561BMV4</accession>
<proteinExistence type="predicted"/>
<dbReference type="AlphaFoldDB" id="A0A561BMV4"/>
<sequence>MRALAVAVVALTTAAVLPGSPAQAADPDVMRVTGKGGGILGSEFGEYAGDPVSFELDASAANPLEPTGTFHVVHRKPDGGLRAEFSGRATSVAAVDEVGIVTGVIEQAAHPGLPVEFVGKQVSFTVYDGGPQHGKSGKSGGAGRTGKSGKARQDRLGWVWGFFGAPVSRLQGTAPHFPLSWGDLTVQGSAGPEAAETAQQQVAIKSGSTGTSVLALLGGKSDSPAFKDDPLRFSVAARIAPGDNALQVRGRFHVTHLKPDGQVVADFTGKITCLAVGGPVGVATGVVTSSVAPELVGKPVSFSFKDGRVDRIGWIWGFADEPINDCQATVPFFAPDWGKVIVGAK</sequence>
<gene>
    <name evidence="3" type="ORF">FB561_1240</name>
</gene>
<feature type="chain" id="PRO_5021839530" evidence="2">
    <location>
        <begin position="25"/>
        <end position="345"/>
    </location>
</feature>
<protein>
    <submittedName>
        <fullName evidence="3">Uncharacterized protein</fullName>
    </submittedName>
</protein>
<evidence type="ECO:0000313" key="4">
    <source>
        <dbReference type="Proteomes" id="UP000318380"/>
    </source>
</evidence>
<evidence type="ECO:0000313" key="3">
    <source>
        <dbReference type="EMBL" id="TWD80167.1"/>
    </source>
</evidence>
<feature type="signal peptide" evidence="2">
    <location>
        <begin position="1"/>
        <end position="24"/>
    </location>
</feature>
<evidence type="ECO:0000256" key="2">
    <source>
        <dbReference type="SAM" id="SignalP"/>
    </source>
</evidence>
<name>A0A561BMV4_9ACTN</name>